<evidence type="ECO:0000313" key="10">
    <source>
        <dbReference type="Proteomes" id="UP001634394"/>
    </source>
</evidence>
<dbReference type="Pfam" id="PF00530">
    <property type="entry name" value="SRCR"/>
    <property type="match status" value="2"/>
</dbReference>
<evidence type="ECO:0000259" key="6">
    <source>
        <dbReference type="PROSITE" id="PS50287"/>
    </source>
</evidence>
<dbReference type="PROSITE" id="PS00420">
    <property type="entry name" value="SRCR_1"/>
    <property type="match status" value="1"/>
</dbReference>
<feature type="domain" description="SRCR" evidence="6">
    <location>
        <begin position="25"/>
        <end position="125"/>
    </location>
</feature>
<comment type="caution">
    <text evidence="9">The sequence shown here is derived from an EMBL/GenBank/DDBJ whole genome shotgun (WGS) entry which is preliminary data.</text>
</comment>
<proteinExistence type="predicted"/>
<dbReference type="PANTHER" id="PTHR48071">
    <property type="entry name" value="SRCR DOMAIN-CONTAINING PROTEIN"/>
    <property type="match status" value="1"/>
</dbReference>
<gene>
    <name evidence="8" type="ORF">ACJMK2_039971</name>
    <name evidence="9" type="ORF">ACJMK2_040119</name>
</gene>
<feature type="region of interest" description="Disordered" evidence="4">
    <location>
        <begin position="655"/>
        <end position="675"/>
    </location>
</feature>
<sequence>MEFRFVVCFVIAVGSYVSGQQEGDVRLQGPNSNATQGRVEIYHNNAWGTVCDDAFEAADAAVVCRQLGYTEGGSVEQFSFGLGNDPIWMDDVNCAGTELRLANCQFSNWGITDCTHTEDVGVRCTTSSGIATPSPISTTTKAPIIAQPSNCNVSDPNVRLISRQYGTGVVEVRRNNQWGTICDDSWGLTNAQVICRMLCFNTADALAGAPITAAELANVTSPIRLDDVQCLGNESSIFNCPAAPWNRTNCAPTELAKVSCVRLNYTLPAAPVPILQCISNRMNASFSRLRDPYLEEKHLTLSLPYNGTCGLSKSTDLNYVTISIPFDQCGTQATTNATHIFYKNTIKYAGTYIDGNIVRVNTYMILVTCEFLKSITDQKPVVPLTETVTQIAPGQFIVTLNFFQNHSFTNLVTQYPVRLTLGDYLSAALTLTYIAQNIKLVVTNCIATPSANRSDPIQYPLFQNKCEHEPTLTFYPFNNSMFGFWYQTFKFVNYDTVYIHCDGLVCLVTETTAQCDQSCNATDKTAPSGRRKRDAPETSFQVSSNPFYIYPKQETINNDIAVGVTTLAPQTTTKQKSTSPSSSSSPSTIIRQTASTMTPNIHTSVLHNNVFTSETITQQKSTAPSSSPKSTIIRQTASTVTPVVHTSVLHNTTFKTQTDAPSTSPSLIQSKPPIISEKEPVKTPAENEAFTLPNQANLVASDRGHSDLRSIHWHVILTSVIFILLFK</sequence>
<feature type="chain" id="PRO_5044725204" evidence="5">
    <location>
        <begin position="20"/>
        <end position="727"/>
    </location>
</feature>
<organism evidence="9 10">
    <name type="scientific">Sinanodonta woodiana</name>
    <name type="common">Chinese pond mussel</name>
    <name type="synonym">Anodonta woodiana</name>
    <dbReference type="NCBI Taxonomy" id="1069815"/>
    <lineage>
        <taxon>Eukaryota</taxon>
        <taxon>Metazoa</taxon>
        <taxon>Spiralia</taxon>
        <taxon>Lophotrochozoa</taxon>
        <taxon>Mollusca</taxon>
        <taxon>Bivalvia</taxon>
        <taxon>Autobranchia</taxon>
        <taxon>Heteroconchia</taxon>
        <taxon>Palaeoheterodonta</taxon>
        <taxon>Unionida</taxon>
        <taxon>Unionoidea</taxon>
        <taxon>Unionidae</taxon>
        <taxon>Unioninae</taxon>
        <taxon>Sinanodonta</taxon>
    </lineage>
</organism>
<evidence type="ECO:0000313" key="9">
    <source>
        <dbReference type="EMBL" id="KAL3872173.1"/>
    </source>
</evidence>
<feature type="domain" description="ZP" evidence="7">
    <location>
        <begin position="276"/>
        <end position="522"/>
    </location>
</feature>
<dbReference type="InterPro" id="IPR055356">
    <property type="entry name" value="ZP-N"/>
</dbReference>
<dbReference type="FunFam" id="3.10.250.10:FF:000001">
    <property type="entry name" value="Lysyl oxidase 4 isoform X1"/>
    <property type="match status" value="2"/>
</dbReference>
<protein>
    <submittedName>
        <fullName evidence="9">Uncharacterized protein</fullName>
    </submittedName>
</protein>
<accession>A0ABD3WHG9</accession>
<dbReference type="InterPro" id="IPR042235">
    <property type="entry name" value="ZP-C_dom"/>
</dbReference>
<dbReference type="PROSITE" id="PS51034">
    <property type="entry name" value="ZP_2"/>
    <property type="match status" value="1"/>
</dbReference>
<dbReference type="Proteomes" id="UP001634394">
    <property type="component" value="Unassembled WGS sequence"/>
</dbReference>
<dbReference type="AlphaFoldDB" id="A0ABD3WHG9"/>
<evidence type="ECO:0000313" key="8">
    <source>
        <dbReference type="EMBL" id="KAL3872000.1"/>
    </source>
</evidence>
<dbReference type="SUPFAM" id="SSF56487">
    <property type="entry name" value="SRCR-like"/>
    <property type="match status" value="2"/>
</dbReference>
<keyword evidence="1 5" id="KW-0732">Signal</keyword>
<feature type="compositionally biased region" description="Low complexity" evidence="4">
    <location>
        <begin position="570"/>
        <end position="588"/>
    </location>
</feature>
<dbReference type="PROSITE" id="PS50287">
    <property type="entry name" value="SRCR_2"/>
    <property type="match status" value="2"/>
</dbReference>
<keyword evidence="10" id="KW-1185">Reference proteome</keyword>
<evidence type="ECO:0000256" key="4">
    <source>
        <dbReference type="SAM" id="MobiDB-lite"/>
    </source>
</evidence>
<dbReference type="InterPro" id="IPR036772">
    <property type="entry name" value="SRCR-like_dom_sf"/>
</dbReference>
<dbReference type="Pfam" id="PF23344">
    <property type="entry name" value="ZP-N"/>
    <property type="match status" value="1"/>
</dbReference>
<dbReference type="InterPro" id="IPR001190">
    <property type="entry name" value="SRCR"/>
</dbReference>
<feature type="disulfide bond" evidence="3">
    <location>
        <begin position="94"/>
        <end position="104"/>
    </location>
</feature>
<dbReference type="SMART" id="SM00202">
    <property type="entry name" value="SR"/>
    <property type="match status" value="2"/>
</dbReference>
<feature type="domain" description="SRCR" evidence="6">
    <location>
        <begin position="158"/>
        <end position="261"/>
    </location>
</feature>
<evidence type="ECO:0000256" key="3">
    <source>
        <dbReference type="PROSITE-ProRule" id="PRU00196"/>
    </source>
</evidence>
<evidence type="ECO:0000259" key="7">
    <source>
        <dbReference type="PROSITE" id="PS51034"/>
    </source>
</evidence>
<dbReference type="InterPro" id="IPR001507">
    <property type="entry name" value="ZP_dom"/>
</dbReference>
<dbReference type="Gene3D" id="2.60.40.3210">
    <property type="entry name" value="Zona pellucida, ZP-N domain"/>
    <property type="match status" value="1"/>
</dbReference>
<dbReference type="SMART" id="SM00241">
    <property type="entry name" value="ZP"/>
    <property type="match status" value="1"/>
</dbReference>
<reference evidence="9 10" key="1">
    <citation type="submission" date="2024-11" db="EMBL/GenBank/DDBJ databases">
        <title>Chromosome-level genome assembly of the freshwater bivalve Anodonta woodiana.</title>
        <authorList>
            <person name="Chen X."/>
        </authorList>
    </citation>
    <scope>NUCLEOTIDE SEQUENCE [LARGE SCALE GENOMIC DNA]</scope>
    <source>
        <strain evidence="9">MN2024</strain>
        <tissue evidence="9">Gills</tissue>
    </source>
</reference>
<dbReference type="Pfam" id="PF00100">
    <property type="entry name" value="Zona_pellucida"/>
    <property type="match status" value="1"/>
</dbReference>
<evidence type="ECO:0000256" key="1">
    <source>
        <dbReference type="ARBA" id="ARBA00022729"/>
    </source>
</evidence>
<keyword evidence="2 3" id="KW-1015">Disulfide bond</keyword>
<dbReference type="InterPro" id="IPR055355">
    <property type="entry name" value="ZP-C"/>
</dbReference>
<feature type="region of interest" description="Disordered" evidence="4">
    <location>
        <begin position="570"/>
        <end position="589"/>
    </location>
</feature>
<feature type="region of interest" description="Disordered" evidence="4">
    <location>
        <begin position="520"/>
        <end position="540"/>
    </location>
</feature>
<dbReference type="PRINTS" id="PR00258">
    <property type="entry name" value="SPERACTRCPTR"/>
</dbReference>
<dbReference type="EMBL" id="JBJQND010000007">
    <property type="protein sequence ID" value="KAL3872000.1"/>
    <property type="molecule type" value="Genomic_DNA"/>
</dbReference>
<evidence type="ECO:0000256" key="5">
    <source>
        <dbReference type="SAM" id="SignalP"/>
    </source>
</evidence>
<dbReference type="Gene3D" id="2.60.40.4100">
    <property type="entry name" value="Zona pellucida, ZP-C domain"/>
    <property type="match status" value="1"/>
</dbReference>
<comment type="caution">
    <text evidence="3">Lacks conserved residue(s) required for the propagation of feature annotation.</text>
</comment>
<dbReference type="EMBL" id="JBJQND010000007">
    <property type="protein sequence ID" value="KAL3872173.1"/>
    <property type="molecule type" value="Genomic_DNA"/>
</dbReference>
<dbReference type="Gene3D" id="3.10.250.10">
    <property type="entry name" value="SRCR-like domain"/>
    <property type="match status" value="2"/>
</dbReference>
<evidence type="ECO:0000256" key="2">
    <source>
        <dbReference type="ARBA" id="ARBA00023157"/>
    </source>
</evidence>
<feature type="signal peptide" evidence="5">
    <location>
        <begin position="1"/>
        <end position="19"/>
    </location>
</feature>
<name>A0ABD3WHG9_SINWO</name>
<feature type="compositionally biased region" description="Polar residues" evidence="4">
    <location>
        <begin position="655"/>
        <end position="669"/>
    </location>
</feature>
<feature type="disulfide bond" evidence="3">
    <location>
        <begin position="230"/>
        <end position="240"/>
    </location>
</feature>
<dbReference type="PANTHER" id="PTHR48071:SF18">
    <property type="entry name" value="DELETED IN MALIGNANT BRAIN TUMORS 1 PROTEIN-RELATED"/>
    <property type="match status" value="1"/>
</dbReference>